<dbReference type="InterPro" id="IPR036465">
    <property type="entry name" value="vWFA_dom_sf"/>
</dbReference>
<dbReference type="PRINTS" id="PR00453">
    <property type="entry name" value="VWFADOMAIN"/>
</dbReference>
<feature type="domain" description="VWFA" evidence="2">
    <location>
        <begin position="183"/>
        <end position="251"/>
    </location>
</feature>
<dbReference type="InParanoid" id="F6U0E2"/>
<dbReference type="PROSITE" id="PS50234">
    <property type="entry name" value="VWFA"/>
    <property type="match status" value="1"/>
</dbReference>
<evidence type="ECO:0000313" key="3">
    <source>
        <dbReference type="Ensembl" id="ENSCINP00000025613.1"/>
    </source>
</evidence>
<protein>
    <recommendedName>
        <fullName evidence="2">VWFA domain-containing protein</fullName>
    </recommendedName>
</protein>
<organism evidence="3 4">
    <name type="scientific">Ciona intestinalis</name>
    <name type="common">Transparent sea squirt</name>
    <name type="synonym">Ascidia intestinalis</name>
    <dbReference type="NCBI Taxonomy" id="7719"/>
    <lineage>
        <taxon>Eukaryota</taxon>
        <taxon>Metazoa</taxon>
        <taxon>Chordata</taxon>
        <taxon>Tunicata</taxon>
        <taxon>Ascidiacea</taxon>
        <taxon>Phlebobranchia</taxon>
        <taxon>Cionidae</taxon>
        <taxon>Ciona</taxon>
    </lineage>
</organism>
<evidence type="ECO:0000259" key="2">
    <source>
        <dbReference type="PROSITE" id="PS50234"/>
    </source>
</evidence>
<keyword evidence="4" id="KW-1185">Reference proteome</keyword>
<feature type="chain" id="PRO_5003347753" description="VWFA domain-containing protein" evidence="1">
    <location>
        <begin position="24"/>
        <end position="263"/>
    </location>
</feature>
<reference evidence="3" key="3">
    <citation type="submission" date="2025-09" db="UniProtKB">
        <authorList>
            <consortium name="Ensembl"/>
        </authorList>
    </citation>
    <scope>IDENTIFICATION</scope>
</reference>
<keyword evidence="1" id="KW-0732">Signal</keyword>
<reference evidence="3" key="2">
    <citation type="submission" date="2025-08" db="UniProtKB">
        <authorList>
            <consortium name="Ensembl"/>
        </authorList>
    </citation>
    <scope>IDENTIFICATION</scope>
</reference>
<dbReference type="Ensembl" id="ENSCINT00000025859.1">
    <property type="protein sequence ID" value="ENSCINP00000025613.1"/>
    <property type="gene ID" value="ENSCING00000014080.1"/>
</dbReference>
<evidence type="ECO:0000313" key="4">
    <source>
        <dbReference type="Proteomes" id="UP000008144"/>
    </source>
</evidence>
<dbReference type="AlphaFoldDB" id="F6U0E2"/>
<dbReference type="OMA" id="NSARWND"/>
<dbReference type="HOGENOM" id="CLU_1059730_0_0_1"/>
<dbReference type="InterPro" id="IPR002035">
    <property type="entry name" value="VWF_A"/>
</dbReference>
<dbReference type="SUPFAM" id="SSF53300">
    <property type="entry name" value="vWA-like"/>
    <property type="match status" value="1"/>
</dbReference>
<feature type="signal peptide" evidence="1">
    <location>
        <begin position="1"/>
        <end position="23"/>
    </location>
</feature>
<name>F6U0E2_CIOIN</name>
<dbReference type="Gene3D" id="3.40.50.410">
    <property type="entry name" value="von Willebrand factor, type A domain"/>
    <property type="match status" value="1"/>
</dbReference>
<evidence type="ECO:0000256" key="1">
    <source>
        <dbReference type="SAM" id="SignalP"/>
    </source>
</evidence>
<sequence>MERRIALILICLFPFKLVSNVQSYNFETNISSRINLTGYAQTSSASEAYAAYNIIVGEENSTLRLIAAAPKFKNGTSSGAILDCVSVLNSTTDWVTETNCQSLSSRHFPLTANQNSFNDALGLSLTHNQISTKPNLYTVCAPGRQKQCGLVDLFNPGACYDVNASSVMLRNWGEFQCFQNFLDVVFVIDSSNSISDSDFTIVKNVLNDIANSFAATLGDSVQIGILLYGNADNVNIAYDASTTIYYTPTKLGECMTVACFKTA</sequence>
<dbReference type="Proteomes" id="UP000008144">
    <property type="component" value="Unassembled WGS sequence"/>
</dbReference>
<accession>F6U0E2</accession>
<proteinExistence type="predicted"/>
<reference evidence="4" key="1">
    <citation type="journal article" date="2002" name="Science">
        <title>The draft genome of Ciona intestinalis: insights into chordate and vertebrate origins.</title>
        <authorList>
            <person name="Dehal P."/>
            <person name="Satou Y."/>
            <person name="Campbell R.K."/>
            <person name="Chapman J."/>
            <person name="Degnan B."/>
            <person name="De Tomaso A."/>
            <person name="Davidson B."/>
            <person name="Di Gregorio A."/>
            <person name="Gelpke M."/>
            <person name="Goodstein D.M."/>
            <person name="Harafuji N."/>
            <person name="Hastings K.E."/>
            <person name="Ho I."/>
            <person name="Hotta K."/>
            <person name="Huang W."/>
            <person name="Kawashima T."/>
            <person name="Lemaire P."/>
            <person name="Martinez D."/>
            <person name="Meinertzhagen I.A."/>
            <person name="Necula S."/>
            <person name="Nonaka M."/>
            <person name="Putnam N."/>
            <person name="Rash S."/>
            <person name="Saiga H."/>
            <person name="Satake M."/>
            <person name="Terry A."/>
            <person name="Yamada L."/>
            <person name="Wang H.G."/>
            <person name="Awazu S."/>
            <person name="Azumi K."/>
            <person name="Boore J."/>
            <person name="Branno M."/>
            <person name="Chin-Bow S."/>
            <person name="DeSantis R."/>
            <person name="Doyle S."/>
            <person name="Francino P."/>
            <person name="Keys D.N."/>
            <person name="Haga S."/>
            <person name="Hayashi H."/>
            <person name="Hino K."/>
            <person name="Imai K.S."/>
            <person name="Inaba K."/>
            <person name="Kano S."/>
            <person name="Kobayashi K."/>
            <person name="Kobayashi M."/>
            <person name="Lee B.I."/>
            <person name="Makabe K.W."/>
            <person name="Manohar C."/>
            <person name="Matassi G."/>
            <person name="Medina M."/>
            <person name="Mochizuki Y."/>
            <person name="Mount S."/>
            <person name="Morishita T."/>
            <person name="Miura S."/>
            <person name="Nakayama A."/>
            <person name="Nishizaka S."/>
            <person name="Nomoto H."/>
            <person name="Ohta F."/>
            <person name="Oishi K."/>
            <person name="Rigoutsos I."/>
            <person name="Sano M."/>
            <person name="Sasaki A."/>
            <person name="Sasakura Y."/>
            <person name="Shoguchi E."/>
            <person name="Shin-i T."/>
            <person name="Spagnuolo A."/>
            <person name="Stainier D."/>
            <person name="Suzuki M.M."/>
            <person name="Tassy O."/>
            <person name="Takatori N."/>
            <person name="Tokuoka M."/>
            <person name="Yagi K."/>
            <person name="Yoshizaki F."/>
            <person name="Wada S."/>
            <person name="Zhang C."/>
            <person name="Hyatt P.D."/>
            <person name="Larimer F."/>
            <person name="Detter C."/>
            <person name="Doggett N."/>
            <person name="Glavina T."/>
            <person name="Hawkins T."/>
            <person name="Richardson P."/>
            <person name="Lucas S."/>
            <person name="Kohara Y."/>
            <person name="Levine M."/>
            <person name="Satoh N."/>
            <person name="Rokhsar D.S."/>
        </authorList>
    </citation>
    <scope>NUCLEOTIDE SEQUENCE [LARGE SCALE GENOMIC DNA]</scope>
</reference>
<dbReference type="Pfam" id="PF00092">
    <property type="entry name" value="VWA"/>
    <property type="match status" value="1"/>
</dbReference>